<evidence type="ECO:0000313" key="2">
    <source>
        <dbReference type="Proteomes" id="UP000006765"/>
    </source>
</evidence>
<protein>
    <submittedName>
        <fullName evidence="1">Uncharacterized protein</fullName>
    </submittedName>
</protein>
<dbReference type="EMBL" id="AMGO01000006">
    <property type="protein sequence ID" value="EKE45675.1"/>
    <property type="molecule type" value="Genomic_DNA"/>
</dbReference>
<reference evidence="1 2" key="1">
    <citation type="journal article" date="2012" name="J. Bacteriol.">
        <title>Draft Genome Sequence of Oceaniovalibus guishaninsula JLT2003T.</title>
        <authorList>
            <person name="Tang K."/>
            <person name="Liu K."/>
            <person name="Jiao N."/>
        </authorList>
    </citation>
    <scope>NUCLEOTIDE SEQUENCE [LARGE SCALE GENOMIC DNA]</scope>
    <source>
        <strain evidence="1 2">JLT2003</strain>
    </source>
</reference>
<name>K2I9Q4_9RHOB</name>
<sequence length="41" mass="4535">MLVRTGAGACARRAARRFSSASIRVRVASSTIEPSFRRRRA</sequence>
<comment type="caution">
    <text evidence="1">The sequence shown here is derived from an EMBL/GenBank/DDBJ whole genome shotgun (WGS) entry which is preliminary data.</text>
</comment>
<dbReference type="AlphaFoldDB" id="K2I9Q4"/>
<evidence type="ECO:0000313" key="1">
    <source>
        <dbReference type="EMBL" id="EKE45675.1"/>
    </source>
</evidence>
<keyword evidence="2" id="KW-1185">Reference proteome</keyword>
<accession>K2I9Q4</accession>
<organism evidence="1 2">
    <name type="scientific">Oceaniovalibus guishaninsula JLT2003</name>
    <dbReference type="NCBI Taxonomy" id="1231392"/>
    <lineage>
        <taxon>Bacteria</taxon>
        <taxon>Pseudomonadati</taxon>
        <taxon>Pseudomonadota</taxon>
        <taxon>Alphaproteobacteria</taxon>
        <taxon>Rhodobacterales</taxon>
        <taxon>Roseobacteraceae</taxon>
        <taxon>Oceaniovalibus</taxon>
    </lineage>
</organism>
<dbReference type="STRING" id="1231392.OCGS_0292"/>
<proteinExistence type="predicted"/>
<gene>
    <name evidence="1" type="ORF">OCGS_0292</name>
</gene>
<dbReference type="Proteomes" id="UP000006765">
    <property type="component" value="Unassembled WGS sequence"/>
</dbReference>